<keyword evidence="1" id="KW-1133">Transmembrane helix</keyword>
<feature type="transmembrane region" description="Helical" evidence="1">
    <location>
        <begin position="21"/>
        <end position="40"/>
    </location>
</feature>
<keyword evidence="2" id="KW-0449">Lipoprotein</keyword>
<gene>
    <name evidence="2" type="ORF">IO48_06670</name>
</gene>
<proteinExistence type="predicted"/>
<dbReference type="NCBIfam" id="TIGR03746">
    <property type="entry name" value="conj_TIGR03746"/>
    <property type="match status" value="1"/>
</dbReference>
<sequence length="214" mass="24849">MKSIFKNRLTDKEHHIKTLRIVIVGLFAVILLMGVGWSTAPSRLQIYTPPDLRGGSQRPWWEVPTSTVYGFAFYIFQQLNRWPTNGQEDYKRNIFALSNYLTPGCKAYLEQDYKDRDSFGELKNRIRGVYEIPGRGFSNSRAQVLSQDDWIVNLDLTTDEYYGDEAVKRTLVRYPVKVVRMESDLEHNPWGLALDCYAETPKRLELMNAEEGNK</sequence>
<dbReference type="AlphaFoldDB" id="A0A0A3A427"/>
<evidence type="ECO:0000313" key="3">
    <source>
        <dbReference type="Proteomes" id="UP000030554"/>
    </source>
</evidence>
<comment type="caution">
    <text evidence="2">The sequence shown here is derived from an EMBL/GenBank/DDBJ whole genome shotgun (WGS) entry which is preliminary data.</text>
</comment>
<dbReference type="InterPro" id="IPR021548">
    <property type="entry name" value="DUF2895"/>
</dbReference>
<keyword evidence="1" id="KW-0472">Membrane</keyword>
<name>A0A0A3A427_9PAST</name>
<keyword evidence="1" id="KW-0812">Transmembrane</keyword>
<accession>A0A0A3A427</accession>
<dbReference type="Pfam" id="PF11444">
    <property type="entry name" value="DUF2895"/>
    <property type="match status" value="1"/>
</dbReference>
<reference evidence="2 3" key="1">
    <citation type="submission" date="2014-07" db="EMBL/GenBank/DDBJ databases">
        <title>Chaperone-usher fimbriae in a diverse selection of Gallibacterium genomes.</title>
        <authorList>
            <person name="Kudirkiene E."/>
            <person name="Bager R.J."/>
            <person name="Johnson T.J."/>
            <person name="Bojesen A.M."/>
        </authorList>
    </citation>
    <scope>NUCLEOTIDE SEQUENCE [LARGE SCALE GENOMIC DNA]</scope>
    <source>
        <strain evidence="2 3">4895</strain>
    </source>
</reference>
<dbReference type="RefSeq" id="WP_039163596.1">
    <property type="nucleotide sequence ID" value="NZ_JPJQ01000030.1"/>
</dbReference>
<protein>
    <submittedName>
        <fullName evidence="2">Lipoprotein</fullName>
    </submittedName>
</protein>
<evidence type="ECO:0000256" key="1">
    <source>
        <dbReference type="SAM" id="Phobius"/>
    </source>
</evidence>
<evidence type="ECO:0000313" key="2">
    <source>
        <dbReference type="EMBL" id="KGQ61805.1"/>
    </source>
</evidence>
<organism evidence="2 3">
    <name type="scientific">Gallibacterium anatis 4895</name>
    <dbReference type="NCBI Taxonomy" id="1396510"/>
    <lineage>
        <taxon>Bacteria</taxon>
        <taxon>Pseudomonadati</taxon>
        <taxon>Pseudomonadota</taxon>
        <taxon>Gammaproteobacteria</taxon>
        <taxon>Pasteurellales</taxon>
        <taxon>Pasteurellaceae</taxon>
        <taxon>Gallibacterium</taxon>
    </lineage>
</organism>
<dbReference type="Proteomes" id="UP000030554">
    <property type="component" value="Unassembled WGS sequence"/>
</dbReference>
<dbReference type="EMBL" id="JPJQ01000030">
    <property type="protein sequence ID" value="KGQ61805.1"/>
    <property type="molecule type" value="Genomic_DNA"/>
</dbReference>